<sequence>MCNQSWIVSMTFRSAEVLTSVLVRGPTRRFGMRRRLGKRCGIKYHRERMSARSDWKQISTLTPAAHQHLNVGYVPRCKRCMFVFLILMIVASFTVDSTIGQAQSQWP</sequence>
<keyword evidence="3" id="KW-1185">Reference proteome</keyword>
<dbReference type="AlphaFoldDB" id="A0AAV2Z9F9"/>
<proteinExistence type="predicted"/>
<comment type="caution">
    <text evidence="2">The sequence shown here is derived from an EMBL/GenBank/DDBJ whole genome shotgun (WGS) entry which is preliminary data.</text>
</comment>
<evidence type="ECO:0000256" key="1">
    <source>
        <dbReference type="SAM" id="Phobius"/>
    </source>
</evidence>
<organism evidence="2 3">
    <name type="scientific">Lagenidium giganteum</name>
    <dbReference type="NCBI Taxonomy" id="4803"/>
    <lineage>
        <taxon>Eukaryota</taxon>
        <taxon>Sar</taxon>
        <taxon>Stramenopiles</taxon>
        <taxon>Oomycota</taxon>
        <taxon>Peronosporomycetes</taxon>
        <taxon>Pythiales</taxon>
        <taxon>Pythiaceae</taxon>
    </lineage>
</organism>
<keyword evidence="1" id="KW-1133">Transmembrane helix</keyword>
<gene>
    <name evidence="2" type="ORF">N0F65_004659</name>
</gene>
<feature type="transmembrane region" description="Helical" evidence="1">
    <location>
        <begin position="80"/>
        <end position="99"/>
    </location>
</feature>
<reference evidence="2" key="2">
    <citation type="journal article" date="2023" name="Microbiol Resour">
        <title>Decontamination and Annotation of the Draft Genome Sequence of the Oomycete Lagenidium giganteum ARSEF 373.</title>
        <authorList>
            <person name="Morgan W.R."/>
            <person name="Tartar A."/>
        </authorList>
    </citation>
    <scope>NUCLEOTIDE SEQUENCE</scope>
    <source>
        <strain evidence="2">ARSEF 373</strain>
    </source>
</reference>
<protein>
    <submittedName>
        <fullName evidence="2">Uncharacterized protein</fullName>
    </submittedName>
</protein>
<name>A0AAV2Z9F9_9STRA</name>
<evidence type="ECO:0000313" key="3">
    <source>
        <dbReference type="Proteomes" id="UP001146120"/>
    </source>
</evidence>
<dbReference type="EMBL" id="DAKRPA010000020">
    <property type="protein sequence ID" value="DBA03382.1"/>
    <property type="molecule type" value="Genomic_DNA"/>
</dbReference>
<reference evidence="2" key="1">
    <citation type="submission" date="2022-11" db="EMBL/GenBank/DDBJ databases">
        <authorList>
            <person name="Morgan W.R."/>
            <person name="Tartar A."/>
        </authorList>
    </citation>
    <scope>NUCLEOTIDE SEQUENCE</scope>
    <source>
        <strain evidence="2">ARSEF 373</strain>
    </source>
</reference>
<evidence type="ECO:0000313" key="2">
    <source>
        <dbReference type="EMBL" id="DBA03382.1"/>
    </source>
</evidence>
<keyword evidence="1" id="KW-0472">Membrane</keyword>
<accession>A0AAV2Z9F9</accession>
<keyword evidence="1" id="KW-0812">Transmembrane</keyword>
<dbReference type="Proteomes" id="UP001146120">
    <property type="component" value="Unassembled WGS sequence"/>
</dbReference>